<dbReference type="Pfam" id="PF08327">
    <property type="entry name" value="AHSA1"/>
    <property type="match status" value="1"/>
</dbReference>
<dbReference type="Gene3D" id="3.30.530.20">
    <property type="match status" value="1"/>
</dbReference>
<name>A0A1H2KMW6_9ACTN</name>
<dbReference type="RefSeq" id="WP_052762569.1">
    <property type="nucleotide sequence ID" value="NZ_KQ061233.1"/>
</dbReference>
<dbReference type="OrthoDB" id="3365660at2"/>
<evidence type="ECO:0000313" key="5">
    <source>
        <dbReference type="Proteomes" id="UP000182977"/>
    </source>
</evidence>
<dbReference type="STRING" id="419479.SAMN04488563_4023"/>
<dbReference type="InterPro" id="IPR013538">
    <property type="entry name" value="ASHA1/2-like_C"/>
</dbReference>
<dbReference type="SUPFAM" id="SSF55961">
    <property type="entry name" value="Bet v1-like"/>
    <property type="match status" value="1"/>
</dbReference>
<sequence>MSDSPDRAPAALRIVRTFDAPATAVFDAWTSEEVLRRWWRPERDWETPEAEVDLRIGGPFRVTMRNPHDGAENSGGGEFTDIDRPHRLAFTWTWDDTPGRRQFGR</sequence>
<dbReference type="InterPro" id="IPR023393">
    <property type="entry name" value="START-like_dom_sf"/>
</dbReference>
<evidence type="ECO:0000256" key="1">
    <source>
        <dbReference type="ARBA" id="ARBA00006817"/>
    </source>
</evidence>
<comment type="similarity">
    <text evidence="1">Belongs to the AHA1 family.</text>
</comment>
<gene>
    <name evidence="4" type="ORF">SAMN04488563_4023</name>
</gene>
<dbReference type="Proteomes" id="UP000182977">
    <property type="component" value="Chromosome I"/>
</dbReference>
<protein>
    <submittedName>
        <fullName evidence="4">Activator of Hsp90 ATPase homolog 1-like protein</fullName>
    </submittedName>
</protein>
<organism evidence="4 5">
    <name type="scientific">Jiangella alkaliphila</name>
    <dbReference type="NCBI Taxonomy" id="419479"/>
    <lineage>
        <taxon>Bacteria</taxon>
        <taxon>Bacillati</taxon>
        <taxon>Actinomycetota</taxon>
        <taxon>Actinomycetes</taxon>
        <taxon>Jiangellales</taxon>
        <taxon>Jiangellaceae</taxon>
        <taxon>Jiangella</taxon>
    </lineage>
</organism>
<dbReference type="EMBL" id="LT629791">
    <property type="protein sequence ID" value="SDU69932.1"/>
    <property type="molecule type" value="Genomic_DNA"/>
</dbReference>
<feature type="domain" description="Activator of Hsp90 ATPase homologue 1/2-like C-terminal" evidence="3">
    <location>
        <begin position="19"/>
        <end position="98"/>
    </location>
</feature>
<reference evidence="5" key="1">
    <citation type="submission" date="2016-10" db="EMBL/GenBank/DDBJ databases">
        <authorList>
            <person name="Varghese N."/>
            <person name="Submissions S."/>
        </authorList>
    </citation>
    <scope>NUCLEOTIDE SEQUENCE [LARGE SCALE GENOMIC DNA]</scope>
    <source>
        <strain evidence="5">DSM 45079</strain>
    </source>
</reference>
<evidence type="ECO:0000313" key="4">
    <source>
        <dbReference type="EMBL" id="SDU69932.1"/>
    </source>
</evidence>
<keyword evidence="5" id="KW-1185">Reference proteome</keyword>
<feature type="region of interest" description="Disordered" evidence="2">
    <location>
        <begin position="58"/>
        <end position="82"/>
    </location>
</feature>
<evidence type="ECO:0000259" key="3">
    <source>
        <dbReference type="Pfam" id="PF08327"/>
    </source>
</evidence>
<proteinExistence type="inferred from homology"/>
<accession>A0A1H2KMW6</accession>
<dbReference type="AlphaFoldDB" id="A0A1H2KMW6"/>
<evidence type="ECO:0000256" key="2">
    <source>
        <dbReference type="SAM" id="MobiDB-lite"/>
    </source>
</evidence>